<evidence type="ECO:0000313" key="1">
    <source>
        <dbReference type="EMBL" id="VDN45152.1"/>
    </source>
</evidence>
<evidence type="ECO:0000313" key="3">
    <source>
        <dbReference type="WBParaSite" id="GPUH_0002617101-mRNA-1"/>
    </source>
</evidence>
<dbReference type="WBParaSite" id="GPUH_0002617101-mRNA-1">
    <property type="protein sequence ID" value="GPUH_0002617101-mRNA-1"/>
    <property type="gene ID" value="GPUH_0002617101"/>
</dbReference>
<reference evidence="1 2" key="2">
    <citation type="submission" date="2018-11" db="EMBL/GenBank/DDBJ databases">
        <authorList>
            <consortium name="Pathogen Informatics"/>
        </authorList>
    </citation>
    <scope>NUCLEOTIDE SEQUENCE [LARGE SCALE GENOMIC DNA]</scope>
</reference>
<name>A0A183EYV0_9BILA</name>
<evidence type="ECO:0000313" key="2">
    <source>
        <dbReference type="Proteomes" id="UP000271098"/>
    </source>
</evidence>
<reference evidence="3" key="1">
    <citation type="submission" date="2016-06" db="UniProtKB">
        <authorList>
            <consortium name="WormBaseParasite"/>
        </authorList>
    </citation>
    <scope>IDENTIFICATION</scope>
</reference>
<dbReference type="EMBL" id="UYRT01108865">
    <property type="protein sequence ID" value="VDN45152.1"/>
    <property type="molecule type" value="Genomic_DNA"/>
</dbReference>
<keyword evidence="2" id="KW-1185">Reference proteome</keyword>
<proteinExistence type="predicted"/>
<organism evidence="3">
    <name type="scientific">Gongylonema pulchrum</name>
    <dbReference type="NCBI Taxonomy" id="637853"/>
    <lineage>
        <taxon>Eukaryota</taxon>
        <taxon>Metazoa</taxon>
        <taxon>Ecdysozoa</taxon>
        <taxon>Nematoda</taxon>
        <taxon>Chromadorea</taxon>
        <taxon>Rhabditida</taxon>
        <taxon>Spirurina</taxon>
        <taxon>Spiruromorpha</taxon>
        <taxon>Spiruroidea</taxon>
        <taxon>Gongylonematidae</taxon>
        <taxon>Gongylonema</taxon>
    </lineage>
</organism>
<sequence>MVWTAVASSYSYKTGLIGVIRWLGCCDRNGIGQRGALPCVMAPKLPPAEQRETVFVKTNIYPLEVENRIVYRYDVRIYVSRAGTSKERPVDLCKGERDEYVLWRFSLLSAATQNKATRHEINPLA</sequence>
<dbReference type="OrthoDB" id="10252740at2759"/>
<dbReference type="Proteomes" id="UP000271098">
    <property type="component" value="Unassembled WGS sequence"/>
</dbReference>
<dbReference type="AlphaFoldDB" id="A0A183EYV0"/>
<gene>
    <name evidence="1" type="ORF">GPUH_LOCUS26141</name>
</gene>
<protein>
    <submittedName>
        <fullName evidence="3">Transposase</fullName>
    </submittedName>
</protein>
<accession>A0A183EYV0</accession>